<feature type="transmembrane region" description="Helical" evidence="2">
    <location>
        <begin position="171"/>
        <end position="203"/>
    </location>
</feature>
<accession>A0ABD1L4K0</accession>
<keyword evidence="4" id="KW-1185">Reference proteome</keyword>
<dbReference type="AlphaFoldDB" id="A0ABD1L4K0"/>
<sequence length="294" mass="33938">MHTLNPFVCGTFHDEFDEPCLASPGSSPRKYKRKYSRNNNPYSSRGLDKFSALLADLDVKRQKIYSQMNPHEISFVRFVYNHSDDIVPVVVKVRNNKDQKHKSQELKVLRASTFHHTSEEISLDKSTLTDHQNSAEERKKAKADNDHTKVAKKINFSWKMKNPWDVGMPSFYLPMVIVMILLLLTVFGRSVTILFTCIMWYVISMLRSSPPKNLRKSLTMKKEDCVKGSTSRGKNIVTNEGAQKKEFVRGLSEKKMVVSEVSKKEFVRGLSEKKMEVGEGSKKKDLVRWWSEKK</sequence>
<evidence type="ECO:0000256" key="1">
    <source>
        <dbReference type="SAM" id="MobiDB-lite"/>
    </source>
</evidence>
<dbReference type="Proteomes" id="UP001603857">
    <property type="component" value="Unassembled WGS sequence"/>
</dbReference>
<evidence type="ECO:0000313" key="4">
    <source>
        <dbReference type="Proteomes" id="UP001603857"/>
    </source>
</evidence>
<dbReference type="PANTHER" id="PTHR35275:SF11">
    <property type="entry name" value="PUTATIVE-RELATED"/>
    <property type="match status" value="1"/>
</dbReference>
<dbReference type="EMBL" id="JBGMDY010000011">
    <property type="protein sequence ID" value="KAL2318446.1"/>
    <property type="molecule type" value="Genomic_DNA"/>
</dbReference>
<evidence type="ECO:0008006" key="5">
    <source>
        <dbReference type="Google" id="ProtNLM"/>
    </source>
</evidence>
<keyword evidence="2" id="KW-1133">Transmembrane helix</keyword>
<gene>
    <name evidence="3" type="ORF">Fmac_032322</name>
</gene>
<protein>
    <recommendedName>
        <fullName evidence="5">ZCF37</fullName>
    </recommendedName>
</protein>
<evidence type="ECO:0000313" key="3">
    <source>
        <dbReference type="EMBL" id="KAL2318446.1"/>
    </source>
</evidence>
<feature type="region of interest" description="Disordered" evidence="1">
    <location>
        <begin position="23"/>
        <end position="42"/>
    </location>
</feature>
<comment type="caution">
    <text evidence="3">The sequence shown here is derived from an EMBL/GenBank/DDBJ whole genome shotgun (WGS) entry which is preliminary data.</text>
</comment>
<feature type="compositionally biased region" description="Basic and acidic residues" evidence="1">
    <location>
        <begin position="133"/>
        <end position="144"/>
    </location>
</feature>
<dbReference type="PANTHER" id="PTHR35275">
    <property type="entry name" value="ZCF37"/>
    <property type="match status" value="1"/>
</dbReference>
<dbReference type="InterPro" id="IPR045880">
    <property type="entry name" value="ZCF37"/>
</dbReference>
<proteinExistence type="predicted"/>
<organism evidence="3 4">
    <name type="scientific">Flemingia macrophylla</name>
    <dbReference type="NCBI Taxonomy" id="520843"/>
    <lineage>
        <taxon>Eukaryota</taxon>
        <taxon>Viridiplantae</taxon>
        <taxon>Streptophyta</taxon>
        <taxon>Embryophyta</taxon>
        <taxon>Tracheophyta</taxon>
        <taxon>Spermatophyta</taxon>
        <taxon>Magnoliopsida</taxon>
        <taxon>eudicotyledons</taxon>
        <taxon>Gunneridae</taxon>
        <taxon>Pentapetalae</taxon>
        <taxon>rosids</taxon>
        <taxon>fabids</taxon>
        <taxon>Fabales</taxon>
        <taxon>Fabaceae</taxon>
        <taxon>Papilionoideae</taxon>
        <taxon>50 kb inversion clade</taxon>
        <taxon>NPAAA clade</taxon>
        <taxon>indigoferoid/millettioid clade</taxon>
        <taxon>Phaseoleae</taxon>
        <taxon>Flemingia</taxon>
    </lineage>
</organism>
<name>A0ABD1L4K0_9FABA</name>
<keyword evidence="2" id="KW-0472">Membrane</keyword>
<feature type="region of interest" description="Disordered" evidence="1">
    <location>
        <begin position="125"/>
        <end position="144"/>
    </location>
</feature>
<evidence type="ECO:0000256" key="2">
    <source>
        <dbReference type="SAM" id="Phobius"/>
    </source>
</evidence>
<reference evidence="3 4" key="1">
    <citation type="submission" date="2024-08" db="EMBL/GenBank/DDBJ databases">
        <title>Insights into the chromosomal genome structure of Flemingia macrophylla.</title>
        <authorList>
            <person name="Ding Y."/>
            <person name="Zhao Y."/>
            <person name="Bi W."/>
            <person name="Wu M."/>
            <person name="Zhao G."/>
            <person name="Gong Y."/>
            <person name="Li W."/>
            <person name="Zhang P."/>
        </authorList>
    </citation>
    <scope>NUCLEOTIDE SEQUENCE [LARGE SCALE GENOMIC DNA]</scope>
    <source>
        <strain evidence="3">DYQJB</strain>
        <tissue evidence="3">Leaf</tissue>
    </source>
</reference>
<keyword evidence="2" id="KW-0812">Transmembrane</keyword>